<feature type="domain" description="CYTH" evidence="1">
    <location>
        <begin position="4"/>
        <end position="200"/>
    </location>
</feature>
<evidence type="ECO:0000313" key="3">
    <source>
        <dbReference type="EMBL" id="MDN3566629.1"/>
    </source>
</evidence>
<dbReference type="InterPro" id="IPR007899">
    <property type="entry name" value="CHAD_dom"/>
</dbReference>
<dbReference type="PROSITE" id="PS51708">
    <property type="entry name" value="CHAD"/>
    <property type="match status" value="1"/>
</dbReference>
<dbReference type="Pfam" id="PF01928">
    <property type="entry name" value="CYTH"/>
    <property type="match status" value="1"/>
</dbReference>
<dbReference type="PROSITE" id="PS51707">
    <property type="entry name" value="CYTH"/>
    <property type="match status" value="1"/>
</dbReference>
<dbReference type="InterPro" id="IPR023577">
    <property type="entry name" value="CYTH_domain"/>
</dbReference>
<evidence type="ECO:0000259" key="1">
    <source>
        <dbReference type="PROSITE" id="PS51707"/>
    </source>
</evidence>
<proteinExistence type="predicted"/>
<sequence>MAAPSELEIKLLIPAAAAEAVAAHPLLQGAAAPKVQRQVTTYFDTPGWDLAHMGASLRIRRRGRARVQTLKLRDAAGQAFERGEWEWPVTADAPDRALLAETPLAALLAAMPPFAPVFATTIARRLHVLEREGSVIEVALDAGEVRAGAAAEPILELELELKSGPAAPLFALAEALQAGLPLTLGAESKAERGWRLSTGRPRAVTKPGPVALPPGASAAEAFRRIIGAGLTGLLANLPAAAEVEGVHQLRVGIRRLRAALALFRPLLDPVPADRFGLELRRLGQVLGAARDWDVFCAETLAAVPAAAALRPAAEAARAAARRALAEELAGPALSAVVLGLAAWAEAAPIPAGRLAAAMPRLEHRLARKARRRGRRIRQRPPADLHALRKAVKKLRYGVEALAPLHRRKQARAFLAGCAALQAELGLMNDAAMAEAMAGRLDAAAPAEAVAALRDWAAARQAKAFERIPRAWHRFKALPLPEAARDSPGRDASG</sequence>
<comment type="caution">
    <text evidence="3">The sequence shown here is derived from an EMBL/GenBank/DDBJ whole genome shotgun (WGS) entry which is preliminary data.</text>
</comment>
<dbReference type="SMART" id="SM01118">
    <property type="entry name" value="CYTH"/>
    <property type="match status" value="1"/>
</dbReference>
<protein>
    <submittedName>
        <fullName evidence="3">Inorganic triphosphatase</fullName>
    </submittedName>
</protein>
<dbReference type="RefSeq" id="WP_290318562.1">
    <property type="nucleotide sequence ID" value="NZ_JAUFPN010000179.1"/>
</dbReference>
<keyword evidence="4" id="KW-1185">Reference proteome</keyword>
<accession>A0ABT8AA76</accession>
<dbReference type="EMBL" id="JAUFPN010000179">
    <property type="protein sequence ID" value="MDN3566629.1"/>
    <property type="molecule type" value="Genomic_DNA"/>
</dbReference>
<reference evidence="4" key="1">
    <citation type="journal article" date="2019" name="Int. J. Syst. Evol. Microbiol.">
        <title>The Global Catalogue of Microorganisms (GCM) 10K type strain sequencing project: providing services to taxonomists for standard genome sequencing and annotation.</title>
        <authorList>
            <consortium name="The Broad Institute Genomics Platform"/>
            <consortium name="The Broad Institute Genome Sequencing Center for Infectious Disease"/>
            <person name="Wu L."/>
            <person name="Ma J."/>
        </authorList>
    </citation>
    <scope>NUCLEOTIDE SEQUENCE [LARGE SCALE GENOMIC DNA]</scope>
    <source>
        <strain evidence="4">CECT 7131</strain>
    </source>
</reference>
<dbReference type="InterPro" id="IPR039013">
    <property type="entry name" value="YgiF"/>
</dbReference>
<dbReference type="Proteomes" id="UP001529369">
    <property type="component" value="Unassembled WGS sequence"/>
</dbReference>
<dbReference type="SUPFAM" id="SSF55154">
    <property type="entry name" value="CYTH-like phosphatases"/>
    <property type="match status" value="1"/>
</dbReference>
<feature type="domain" description="CHAD" evidence="2">
    <location>
        <begin position="215"/>
        <end position="476"/>
    </location>
</feature>
<dbReference type="PANTHER" id="PTHR39569:SF1">
    <property type="entry name" value="INORGANIC TRIPHOSPHATASE"/>
    <property type="match status" value="1"/>
</dbReference>
<dbReference type="Gene3D" id="1.40.20.10">
    <property type="entry name" value="CHAD domain"/>
    <property type="match status" value="1"/>
</dbReference>
<dbReference type="Gene3D" id="2.40.320.10">
    <property type="entry name" value="Hypothetical Protein Pfu-838710-001"/>
    <property type="match status" value="1"/>
</dbReference>
<dbReference type="PANTHER" id="PTHR39569">
    <property type="entry name" value="INORGANIC TRIPHOSPHATASE"/>
    <property type="match status" value="1"/>
</dbReference>
<evidence type="ECO:0000259" key="2">
    <source>
        <dbReference type="PROSITE" id="PS51708"/>
    </source>
</evidence>
<organism evidence="3 4">
    <name type="scientific">Paeniroseomonas aquatica</name>
    <dbReference type="NCBI Taxonomy" id="373043"/>
    <lineage>
        <taxon>Bacteria</taxon>
        <taxon>Pseudomonadati</taxon>
        <taxon>Pseudomonadota</taxon>
        <taxon>Alphaproteobacteria</taxon>
        <taxon>Acetobacterales</taxon>
        <taxon>Acetobacteraceae</taxon>
        <taxon>Paeniroseomonas</taxon>
    </lineage>
</organism>
<dbReference type="SMART" id="SM00880">
    <property type="entry name" value="CHAD"/>
    <property type="match status" value="1"/>
</dbReference>
<dbReference type="InterPro" id="IPR038186">
    <property type="entry name" value="CHAD_dom_sf"/>
</dbReference>
<dbReference type="CDD" id="cd07756">
    <property type="entry name" value="CYTH-like_Pase_CHAD"/>
    <property type="match status" value="1"/>
</dbReference>
<dbReference type="InterPro" id="IPR033469">
    <property type="entry name" value="CYTH-like_dom_sf"/>
</dbReference>
<gene>
    <name evidence="3" type="ORF">QWZ14_19825</name>
</gene>
<dbReference type="Pfam" id="PF05235">
    <property type="entry name" value="CHAD"/>
    <property type="match status" value="1"/>
</dbReference>
<name>A0ABT8AA76_9PROT</name>
<evidence type="ECO:0000313" key="4">
    <source>
        <dbReference type="Proteomes" id="UP001529369"/>
    </source>
</evidence>